<evidence type="ECO:0000313" key="3">
    <source>
        <dbReference type="Proteomes" id="UP000230093"/>
    </source>
</evidence>
<dbReference type="AlphaFoldDB" id="A0A2H0WC69"/>
<dbReference type="InterPro" id="IPR002192">
    <property type="entry name" value="PPDK_AMP/ATP-bd"/>
</dbReference>
<comment type="caution">
    <text evidence="2">The sequence shown here is derived from an EMBL/GenBank/DDBJ whole genome shotgun (WGS) entry which is preliminary data.</text>
</comment>
<dbReference type="Gene3D" id="3.30.1490.20">
    <property type="entry name" value="ATP-grasp fold, A domain"/>
    <property type="match status" value="1"/>
</dbReference>
<dbReference type="InterPro" id="IPR013815">
    <property type="entry name" value="ATP_grasp_subdomain_1"/>
</dbReference>
<feature type="domain" description="Pyruvate phosphate dikinase AMP/ATP-binding" evidence="1">
    <location>
        <begin position="75"/>
        <end position="299"/>
    </location>
</feature>
<organism evidence="2 3">
    <name type="scientific">Candidatus Beckwithbacteria bacterium CG10_big_fil_rev_8_21_14_0_10_34_10</name>
    <dbReference type="NCBI Taxonomy" id="1974495"/>
    <lineage>
        <taxon>Bacteria</taxon>
        <taxon>Candidatus Beckwithiibacteriota</taxon>
    </lineage>
</organism>
<proteinExistence type="predicted"/>
<name>A0A2H0WC69_9BACT</name>
<dbReference type="Proteomes" id="UP000230093">
    <property type="component" value="Unassembled WGS sequence"/>
</dbReference>
<dbReference type="EMBL" id="PEZT01000005">
    <property type="protein sequence ID" value="PIS09528.1"/>
    <property type="molecule type" value="Genomic_DNA"/>
</dbReference>
<sequence length="621" mass="70136">MHERTEPSESLFGKEWSFYGSNPGLKTQDLIDFQDTVPSGVQVLAGISLGASYFDSFLRQNGLTGDATRIDVERGDLPLELDSANKRIIQMFSKGVPVAVRSSACDERGGTGIYDTDFLVPSGEREDDGYFLSCLEKKVYGSCYSPAAKAYRGSEDEPGMGVLIQPVIGDRYGSYFMPVLSGVVTVVNKQPTLRLVIGLGTKAVDGNEAVVLQGDEITMVNLKKGLLNLKTAEAIDLKKGQVESISIDDKMRRRADQQLVKVESLIQAWSEGEFQYWEFAIDESDNPSYIVQSAPESFLKPVLKELEEPEGTILFEGDDVVNTGIKRGRGIFILGESGFDPTDLRCMQSINERSRDFLVVFPDIAFTKALDNLQPISLFYNKIETRVNFSHFSHALGVIEVQSIREGNDSFRIPITIDHTGKRGGAHFSELCKRKEILFLGVNGEEANPLKVLGEETERIGRYINFWDVEFRMTNTPDQGRVEVVGESNKRQYYFKDVSSWADELYRMGRFLDSDSDSEFESVSESFYRVTGFVVESTKEGVLYFDPFKCVESLSKKEAKELLPYLQVVLDNLHYLESYSDWQEYQPYEEEYGDKDDQQFPLGVFLKETQDRLKTKFNLKD</sequence>
<dbReference type="SUPFAM" id="SSF56059">
    <property type="entry name" value="Glutathione synthetase ATP-binding domain-like"/>
    <property type="match status" value="1"/>
</dbReference>
<gene>
    <name evidence="2" type="ORF">COT75_01055</name>
</gene>
<dbReference type="GO" id="GO:0005524">
    <property type="term" value="F:ATP binding"/>
    <property type="evidence" value="ECO:0007669"/>
    <property type="project" value="InterPro"/>
</dbReference>
<dbReference type="Pfam" id="PF01326">
    <property type="entry name" value="PPDK_N"/>
    <property type="match status" value="1"/>
</dbReference>
<protein>
    <recommendedName>
        <fullName evidence="1">Pyruvate phosphate dikinase AMP/ATP-binding domain-containing protein</fullName>
    </recommendedName>
</protein>
<dbReference type="GO" id="GO:0016301">
    <property type="term" value="F:kinase activity"/>
    <property type="evidence" value="ECO:0007669"/>
    <property type="project" value="InterPro"/>
</dbReference>
<accession>A0A2H0WC69</accession>
<evidence type="ECO:0000259" key="1">
    <source>
        <dbReference type="Pfam" id="PF01326"/>
    </source>
</evidence>
<evidence type="ECO:0000313" key="2">
    <source>
        <dbReference type="EMBL" id="PIS09528.1"/>
    </source>
</evidence>
<reference evidence="3" key="1">
    <citation type="submission" date="2017-09" db="EMBL/GenBank/DDBJ databases">
        <title>Depth-based differentiation of microbial function through sediment-hosted aquifers and enrichment of novel symbionts in the deep terrestrial subsurface.</title>
        <authorList>
            <person name="Probst A.J."/>
            <person name="Ladd B."/>
            <person name="Jarett J.K."/>
            <person name="Geller-Mcgrath D.E."/>
            <person name="Sieber C.M.K."/>
            <person name="Emerson J.B."/>
            <person name="Anantharaman K."/>
            <person name="Thomas B.C."/>
            <person name="Malmstrom R."/>
            <person name="Stieglmeier M."/>
            <person name="Klingl A."/>
            <person name="Woyke T."/>
            <person name="Ryan C.M."/>
            <person name="Banfield J.F."/>
        </authorList>
    </citation>
    <scope>NUCLEOTIDE SEQUENCE [LARGE SCALE GENOMIC DNA]</scope>
</reference>